<accession>A0A0A3IX82</accession>
<feature type="region of interest" description="Disordered" evidence="1">
    <location>
        <begin position="1"/>
        <end position="24"/>
    </location>
</feature>
<dbReference type="RefSeq" id="WP_036179320.1">
    <property type="nucleotide sequence ID" value="NZ_AVCZ01000048.1"/>
</dbReference>
<dbReference type="eggNOG" id="ENOG5031PFJ">
    <property type="taxonomic scope" value="Bacteria"/>
</dbReference>
<evidence type="ECO:0000313" key="2">
    <source>
        <dbReference type="EMBL" id="KGR89374.1"/>
    </source>
</evidence>
<organism evidence="2 3">
    <name type="scientific">Ureibacillus massiliensis 4400831 = CIP 108448 = CCUG 49529</name>
    <dbReference type="NCBI Taxonomy" id="1211035"/>
    <lineage>
        <taxon>Bacteria</taxon>
        <taxon>Bacillati</taxon>
        <taxon>Bacillota</taxon>
        <taxon>Bacilli</taxon>
        <taxon>Bacillales</taxon>
        <taxon>Caryophanaceae</taxon>
        <taxon>Ureibacillus</taxon>
    </lineage>
</organism>
<comment type="caution">
    <text evidence="2">The sequence shown here is derived from an EMBL/GenBank/DDBJ whole genome shotgun (WGS) entry which is preliminary data.</text>
</comment>
<reference evidence="2 3" key="1">
    <citation type="submission" date="2014-02" db="EMBL/GenBank/DDBJ databases">
        <title>Draft genome sequence of Lysinibacillus massiliensis CCUG 49529.</title>
        <authorList>
            <person name="Zhang F."/>
            <person name="Wang G."/>
            <person name="Zhang L."/>
        </authorList>
    </citation>
    <scope>NUCLEOTIDE SEQUENCE [LARGE SCALE GENOMIC DNA]</scope>
    <source>
        <strain evidence="2 3">CCUG 49529</strain>
    </source>
</reference>
<sequence>MANQNPKTEPLLRSIEEKKQKTKQKVESTIREMIKQKEKINFNSVSVKSGVSKPFLYKYSEIRSRIETLRKQEEKLDTPNQVKRNMTDSSKDVVIESLRKKVKHLEEENKKLKEQLKVDWAAIYNEIN</sequence>
<protein>
    <submittedName>
        <fullName evidence="2">Transposase</fullName>
    </submittedName>
</protein>
<gene>
    <name evidence="2" type="ORF">CD30_17070</name>
</gene>
<proteinExistence type="predicted"/>
<keyword evidence="3" id="KW-1185">Reference proteome</keyword>
<dbReference type="AlphaFoldDB" id="A0A0A3IX82"/>
<dbReference type="Proteomes" id="UP000030595">
    <property type="component" value="Unassembled WGS sequence"/>
</dbReference>
<feature type="compositionally biased region" description="Basic and acidic residues" evidence="1">
    <location>
        <begin position="14"/>
        <end position="24"/>
    </location>
</feature>
<name>A0A0A3IX82_9BACL</name>
<dbReference type="OrthoDB" id="1707883at2"/>
<dbReference type="InterPro" id="IPR046229">
    <property type="entry name" value="TnpC-like"/>
</dbReference>
<evidence type="ECO:0000256" key="1">
    <source>
        <dbReference type="SAM" id="MobiDB-lite"/>
    </source>
</evidence>
<dbReference type="EMBL" id="JPVQ01000048">
    <property type="protein sequence ID" value="KGR89374.1"/>
    <property type="molecule type" value="Genomic_DNA"/>
</dbReference>
<dbReference type="Pfam" id="PF19776">
    <property type="entry name" value="DUF6262"/>
    <property type="match status" value="1"/>
</dbReference>
<evidence type="ECO:0000313" key="3">
    <source>
        <dbReference type="Proteomes" id="UP000030595"/>
    </source>
</evidence>